<name>A0A346XTE5_9ACTN</name>
<dbReference type="InterPro" id="IPR028087">
    <property type="entry name" value="Tad_N"/>
</dbReference>
<organism evidence="2 3">
    <name type="scientific">Euzebya pacifica</name>
    <dbReference type="NCBI Taxonomy" id="1608957"/>
    <lineage>
        <taxon>Bacteria</taxon>
        <taxon>Bacillati</taxon>
        <taxon>Actinomycetota</taxon>
        <taxon>Nitriliruptoria</taxon>
        <taxon>Euzebyales</taxon>
    </lineage>
</organism>
<keyword evidence="3" id="KW-1185">Reference proteome</keyword>
<dbReference type="RefSeq" id="WP_114590295.1">
    <property type="nucleotide sequence ID" value="NZ_CP031165.1"/>
</dbReference>
<dbReference type="EMBL" id="CP031165">
    <property type="protein sequence ID" value="AXV05492.1"/>
    <property type="molecule type" value="Genomic_DNA"/>
</dbReference>
<dbReference type="Pfam" id="PF13400">
    <property type="entry name" value="Tad"/>
    <property type="match status" value="1"/>
</dbReference>
<dbReference type="Proteomes" id="UP000264006">
    <property type="component" value="Chromosome"/>
</dbReference>
<feature type="domain" description="Putative Flp pilus-assembly TadG-like N-terminal" evidence="1">
    <location>
        <begin position="16"/>
        <end position="58"/>
    </location>
</feature>
<dbReference type="AlphaFoldDB" id="A0A346XTE5"/>
<keyword evidence="2" id="KW-0812">Transmembrane</keyword>
<protein>
    <submittedName>
        <fullName evidence="2">Putative transmembrane protein</fullName>
    </submittedName>
</protein>
<proteinExistence type="predicted"/>
<evidence type="ECO:0000313" key="2">
    <source>
        <dbReference type="EMBL" id="AXV05492.1"/>
    </source>
</evidence>
<dbReference type="OrthoDB" id="3780094at2"/>
<dbReference type="KEGG" id="euz:DVS28_a0791"/>
<evidence type="ECO:0000313" key="3">
    <source>
        <dbReference type="Proteomes" id="UP000264006"/>
    </source>
</evidence>
<evidence type="ECO:0000259" key="1">
    <source>
        <dbReference type="Pfam" id="PF13400"/>
    </source>
</evidence>
<reference evidence="2 3" key="1">
    <citation type="submission" date="2018-09" db="EMBL/GenBank/DDBJ databases">
        <title>Complete genome sequence of Euzebya sp. DY32-46 isolated from seawater of Pacific Ocean.</title>
        <authorList>
            <person name="Xu L."/>
            <person name="Wu Y.-H."/>
            <person name="Xu X.-W."/>
        </authorList>
    </citation>
    <scope>NUCLEOTIDE SEQUENCE [LARGE SCALE GENOMIC DNA]</scope>
    <source>
        <strain evidence="2 3">DY32-46</strain>
    </source>
</reference>
<accession>A0A346XTE5</accession>
<keyword evidence="2" id="KW-0472">Membrane</keyword>
<sequence>MTAVIRRRLDPADERGAVLPIFALLLVVLLAAAAFAVDLGMQRVLARDLQGTADVVALDLARRLDSGTRTDVENLWHSGPLDASLDRNTDNVGAIEQVDVEAGRLAADGSFTSIATSEVPDAVRVTIAGRVPFAFTAGFGGPASGPATRSAVATANGLRPGAPGSACIRLGSFALGLDSSSSPLLDPILGGALNTTLVGYAGLADATITLGDLAAELGAGTPQELAGTDVTLGDLYAATADVLRNGGDTAHAALLDGIVTTSVSSVSIALGDLLAVGQAGTAALAAHVNVLDLVTGAAFVANGTNAIAVPGLGVTVPGVAGLSASLRVTQGPVLACDDSVAETSQVQLTLGGTLTGLPLVVANPSFAMTLDLATARAEIIDIDCTANPPGSLDVSVHDRSVARQSLATSMQVSVTVVPLLDIRLLDLSVVAGTAPSTAPPTVVTVDTTTFSDGMTAPHSSGPGSIGLTPLSVSTNVTIAGLPVSALLAPLLSPLVGALNSTIGALDHAIVTQIAPQLGMTVAGADVWALDAPTCAQPVLRS</sequence>
<gene>
    <name evidence="2" type="ORF">DVS28_a0791</name>
</gene>